<dbReference type="GO" id="GO:0016567">
    <property type="term" value="P:protein ubiquitination"/>
    <property type="evidence" value="ECO:0007669"/>
    <property type="project" value="InterPro"/>
</dbReference>
<keyword evidence="6" id="KW-0812">Transmembrane</keyword>
<keyword evidence="12" id="KW-0472">Membrane</keyword>
<feature type="non-terminal residue" evidence="15">
    <location>
        <position position="1"/>
    </location>
</feature>
<evidence type="ECO:0000256" key="6">
    <source>
        <dbReference type="ARBA" id="ARBA00022692"/>
    </source>
</evidence>
<evidence type="ECO:0000256" key="10">
    <source>
        <dbReference type="ARBA" id="ARBA00022833"/>
    </source>
</evidence>
<evidence type="ECO:0000256" key="11">
    <source>
        <dbReference type="ARBA" id="ARBA00022989"/>
    </source>
</evidence>
<keyword evidence="11" id="KW-1133">Transmembrane helix</keyword>
<dbReference type="FunFam" id="3.30.40.10:FF:000187">
    <property type="entry name" value="E3 ubiquitin-protein ligase ATL6"/>
    <property type="match status" value="1"/>
</dbReference>
<dbReference type="EMBL" id="GL377629">
    <property type="protein sequence ID" value="EFJ14002.1"/>
    <property type="molecule type" value="Genomic_DNA"/>
</dbReference>
<dbReference type="OMA" id="PGTETEC"/>
<dbReference type="PROSITE" id="PS50089">
    <property type="entry name" value="ZF_RING_2"/>
    <property type="match status" value="1"/>
</dbReference>
<evidence type="ECO:0000256" key="12">
    <source>
        <dbReference type="ARBA" id="ARBA00023136"/>
    </source>
</evidence>
<reference evidence="15 16" key="1">
    <citation type="journal article" date="2011" name="Science">
        <title>The Selaginella genome identifies genetic changes associated with the evolution of vascular plants.</title>
        <authorList>
            <person name="Banks J.A."/>
            <person name="Nishiyama T."/>
            <person name="Hasebe M."/>
            <person name="Bowman J.L."/>
            <person name="Gribskov M."/>
            <person name="dePamphilis C."/>
            <person name="Albert V.A."/>
            <person name="Aono N."/>
            <person name="Aoyama T."/>
            <person name="Ambrose B.A."/>
            <person name="Ashton N.W."/>
            <person name="Axtell M.J."/>
            <person name="Barker E."/>
            <person name="Barker M.S."/>
            <person name="Bennetzen J.L."/>
            <person name="Bonawitz N.D."/>
            <person name="Chapple C."/>
            <person name="Cheng C."/>
            <person name="Correa L.G."/>
            <person name="Dacre M."/>
            <person name="DeBarry J."/>
            <person name="Dreyer I."/>
            <person name="Elias M."/>
            <person name="Engstrom E.M."/>
            <person name="Estelle M."/>
            <person name="Feng L."/>
            <person name="Finet C."/>
            <person name="Floyd S.K."/>
            <person name="Frommer W.B."/>
            <person name="Fujita T."/>
            <person name="Gramzow L."/>
            <person name="Gutensohn M."/>
            <person name="Harholt J."/>
            <person name="Hattori M."/>
            <person name="Heyl A."/>
            <person name="Hirai T."/>
            <person name="Hiwatashi Y."/>
            <person name="Ishikawa M."/>
            <person name="Iwata M."/>
            <person name="Karol K.G."/>
            <person name="Koehler B."/>
            <person name="Kolukisaoglu U."/>
            <person name="Kubo M."/>
            <person name="Kurata T."/>
            <person name="Lalonde S."/>
            <person name="Li K."/>
            <person name="Li Y."/>
            <person name="Litt A."/>
            <person name="Lyons E."/>
            <person name="Manning G."/>
            <person name="Maruyama T."/>
            <person name="Michael T.P."/>
            <person name="Mikami K."/>
            <person name="Miyazaki S."/>
            <person name="Morinaga S."/>
            <person name="Murata T."/>
            <person name="Mueller-Roeber B."/>
            <person name="Nelson D.R."/>
            <person name="Obara M."/>
            <person name="Oguri Y."/>
            <person name="Olmstead R.G."/>
            <person name="Onodera N."/>
            <person name="Petersen B.L."/>
            <person name="Pils B."/>
            <person name="Prigge M."/>
            <person name="Rensing S.A."/>
            <person name="Riano-Pachon D.M."/>
            <person name="Roberts A.W."/>
            <person name="Sato Y."/>
            <person name="Scheller H.V."/>
            <person name="Schulz B."/>
            <person name="Schulz C."/>
            <person name="Shakirov E.V."/>
            <person name="Shibagaki N."/>
            <person name="Shinohara N."/>
            <person name="Shippen D.E."/>
            <person name="Soerensen I."/>
            <person name="Sotooka R."/>
            <person name="Sugimoto N."/>
            <person name="Sugita M."/>
            <person name="Sumikawa N."/>
            <person name="Tanurdzic M."/>
            <person name="Theissen G."/>
            <person name="Ulvskov P."/>
            <person name="Wakazuki S."/>
            <person name="Weng J.K."/>
            <person name="Willats W.W."/>
            <person name="Wipf D."/>
            <person name="Wolf P.G."/>
            <person name="Yang L."/>
            <person name="Zimmer A.D."/>
            <person name="Zhu Q."/>
            <person name="Mitros T."/>
            <person name="Hellsten U."/>
            <person name="Loque D."/>
            <person name="Otillar R."/>
            <person name="Salamov A."/>
            <person name="Schmutz J."/>
            <person name="Shapiro H."/>
            <person name="Lindquist E."/>
            <person name="Lucas S."/>
            <person name="Rokhsar D."/>
            <person name="Grigoriev I.V."/>
        </authorList>
    </citation>
    <scope>NUCLEOTIDE SEQUENCE [LARGE SCALE GENOMIC DNA]</scope>
</reference>
<keyword evidence="9" id="KW-0833">Ubl conjugation pathway</keyword>
<dbReference type="GO" id="GO:0016020">
    <property type="term" value="C:membrane"/>
    <property type="evidence" value="ECO:0007669"/>
    <property type="project" value="UniProtKB-SubCell"/>
</dbReference>
<dbReference type="InterPro" id="IPR001841">
    <property type="entry name" value="Znf_RING"/>
</dbReference>
<dbReference type="AlphaFoldDB" id="D8SN52"/>
<dbReference type="STRING" id="88036.D8SN52"/>
<keyword evidence="7" id="KW-0479">Metal-binding</keyword>
<dbReference type="InParanoid" id="D8SN52"/>
<proteinExistence type="predicted"/>
<evidence type="ECO:0000256" key="4">
    <source>
        <dbReference type="ARBA" id="ARBA00012483"/>
    </source>
</evidence>
<dbReference type="eggNOG" id="KOG0800">
    <property type="taxonomic scope" value="Eukaryota"/>
</dbReference>
<evidence type="ECO:0000256" key="3">
    <source>
        <dbReference type="ARBA" id="ARBA00004906"/>
    </source>
</evidence>
<gene>
    <name evidence="15" type="ORF">SELMODRAFT_8813</name>
</gene>
<dbReference type="SMART" id="SM00184">
    <property type="entry name" value="RING"/>
    <property type="match status" value="1"/>
</dbReference>
<evidence type="ECO:0000256" key="8">
    <source>
        <dbReference type="ARBA" id="ARBA00022771"/>
    </source>
</evidence>
<accession>D8SN52</accession>
<dbReference type="SUPFAM" id="SSF57850">
    <property type="entry name" value="RING/U-box"/>
    <property type="match status" value="1"/>
</dbReference>
<dbReference type="EC" id="2.3.2.27" evidence="4"/>
<keyword evidence="5" id="KW-0808">Transferase</keyword>
<dbReference type="PANTHER" id="PTHR46913:SF23">
    <property type="entry name" value="E3 UBIQUITIN-PROTEIN LIGASE RHA4A-RELATED"/>
    <property type="match status" value="1"/>
</dbReference>
<dbReference type="InterPro" id="IPR044600">
    <property type="entry name" value="ATL1/ATL16-like"/>
</dbReference>
<dbReference type="Gene3D" id="3.30.40.10">
    <property type="entry name" value="Zinc/RING finger domain, C3HC4 (zinc finger)"/>
    <property type="match status" value="1"/>
</dbReference>
<evidence type="ECO:0000313" key="15">
    <source>
        <dbReference type="EMBL" id="EFJ14002.1"/>
    </source>
</evidence>
<evidence type="ECO:0000256" key="9">
    <source>
        <dbReference type="ARBA" id="ARBA00022786"/>
    </source>
</evidence>
<evidence type="ECO:0000259" key="14">
    <source>
        <dbReference type="PROSITE" id="PS50089"/>
    </source>
</evidence>
<evidence type="ECO:0000256" key="7">
    <source>
        <dbReference type="ARBA" id="ARBA00022723"/>
    </source>
</evidence>
<comment type="pathway">
    <text evidence="3">Protein modification; protein ubiquitination.</text>
</comment>
<evidence type="ECO:0000256" key="2">
    <source>
        <dbReference type="ARBA" id="ARBA00004167"/>
    </source>
</evidence>
<dbReference type="Gramene" id="EFJ14002">
    <property type="protein sequence ID" value="EFJ14002"/>
    <property type="gene ID" value="SELMODRAFT_8813"/>
</dbReference>
<protein>
    <recommendedName>
        <fullName evidence="4">RING-type E3 ubiquitin transferase</fullName>
        <ecNumber evidence="4">2.3.2.27</ecNumber>
    </recommendedName>
</protein>
<comment type="catalytic activity">
    <reaction evidence="1">
        <text>S-ubiquitinyl-[E2 ubiquitin-conjugating enzyme]-L-cysteine + [acceptor protein]-L-lysine = [E2 ubiquitin-conjugating enzyme]-L-cysteine + N(6)-ubiquitinyl-[acceptor protein]-L-lysine.</text>
        <dbReference type="EC" id="2.3.2.27"/>
    </reaction>
</comment>
<dbReference type="GO" id="GO:0061630">
    <property type="term" value="F:ubiquitin protein ligase activity"/>
    <property type="evidence" value="ECO:0007669"/>
    <property type="project" value="UniProtKB-EC"/>
</dbReference>
<evidence type="ECO:0000256" key="13">
    <source>
        <dbReference type="PROSITE-ProRule" id="PRU00175"/>
    </source>
</evidence>
<sequence>PGLDKETIESLPVFPFTSEKCSKYGKVATECSVCLTDFQEDEVVKILPGCSHFFHTDCIDMWLFSHSTCPLCRCILVP</sequence>
<dbReference type="Proteomes" id="UP000001514">
    <property type="component" value="Unassembled WGS sequence"/>
</dbReference>
<dbReference type="FunCoup" id="D8SN52">
    <property type="interactions" value="1015"/>
</dbReference>
<keyword evidence="8 13" id="KW-0863">Zinc-finger</keyword>
<evidence type="ECO:0000256" key="1">
    <source>
        <dbReference type="ARBA" id="ARBA00000900"/>
    </source>
</evidence>
<dbReference type="GO" id="GO:0008270">
    <property type="term" value="F:zinc ion binding"/>
    <property type="evidence" value="ECO:0007669"/>
    <property type="project" value="UniProtKB-KW"/>
</dbReference>
<dbReference type="KEGG" id="smo:SELMODRAFT_8813"/>
<comment type="subcellular location">
    <subcellularLocation>
        <location evidence="2">Membrane</location>
        <topology evidence="2">Single-pass membrane protein</topology>
    </subcellularLocation>
</comment>
<feature type="non-terminal residue" evidence="15">
    <location>
        <position position="78"/>
    </location>
</feature>
<evidence type="ECO:0000313" key="16">
    <source>
        <dbReference type="Proteomes" id="UP000001514"/>
    </source>
</evidence>
<dbReference type="HOGENOM" id="CLU_013137_21_1_1"/>
<feature type="domain" description="RING-type" evidence="14">
    <location>
        <begin position="31"/>
        <end position="73"/>
    </location>
</feature>
<dbReference type="InterPro" id="IPR013083">
    <property type="entry name" value="Znf_RING/FYVE/PHD"/>
</dbReference>
<keyword evidence="10" id="KW-0862">Zinc</keyword>
<dbReference type="PANTHER" id="PTHR46913">
    <property type="entry name" value="RING-H2 FINGER PROTEIN ATL16"/>
    <property type="match status" value="1"/>
</dbReference>
<evidence type="ECO:0000256" key="5">
    <source>
        <dbReference type="ARBA" id="ARBA00022679"/>
    </source>
</evidence>
<organism evidence="16">
    <name type="scientific">Selaginella moellendorffii</name>
    <name type="common">Spikemoss</name>
    <dbReference type="NCBI Taxonomy" id="88036"/>
    <lineage>
        <taxon>Eukaryota</taxon>
        <taxon>Viridiplantae</taxon>
        <taxon>Streptophyta</taxon>
        <taxon>Embryophyta</taxon>
        <taxon>Tracheophyta</taxon>
        <taxon>Lycopodiopsida</taxon>
        <taxon>Selaginellales</taxon>
        <taxon>Selaginellaceae</taxon>
        <taxon>Selaginella</taxon>
    </lineage>
</organism>
<keyword evidence="16" id="KW-1185">Reference proteome</keyword>
<name>D8SN52_SELML</name>
<dbReference type="Pfam" id="PF13639">
    <property type="entry name" value="zf-RING_2"/>
    <property type="match status" value="1"/>
</dbReference>